<accession>A2D9M7</accession>
<reference evidence="4" key="1">
    <citation type="submission" date="2006-10" db="EMBL/GenBank/DDBJ databases">
        <authorList>
            <person name="Amadeo P."/>
            <person name="Zhao Q."/>
            <person name="Wortman J."/>
            <person name="Fraser-Liggett C."/>
            <person name="Carlton J."/>
        </authorList>
    </citation>
    <scope>NUCLEOTIDE SEQUENCE</scope>
    <source>
        <strain evidence="4">G3</strain>
    </source>
</reference>
<dbReference type="Proteomes" id="UP000001542">
    <property type="component" value="Unassembled WGS sequence"/>
</dbReference>
<evidence type="ECO:0000313" key="4">
    <source>
        <dbReference type="EMBL" id="EAY22883.1"/>
    </source>
</evidence>
<dbReference type="Gene3D" id="1.25.40.20">
    <property type="entry name" value="Ankyrin repeat-containing domain"/>
    <property type="match status" value="1"/>
</dbReference>
<dbReference type="InterPro" id="IPR002110">
    <property type="entry name" value="Ankyrin_rpt"/>
</dbReference>
<dbReference type="STRING" id="5722.A2D9M7"/>
<dbReference type="PROSITE" id="PS50297">
    <property type="entry name" value="ANK_REP_REGION"/>
    <property type="match status" value="1"/>
</dbReference>
<reference evidence="4" key="2">
    <citation type="journal article" date="2007" name="Science">
        <title>Draft genome sequence of the sexually transmitted pathogen Trichomonas vaginalis.</title>
        <authorList>
            <person name="Carlton J.M."/>
            <person name="Hirt R.P."/>
            <person name="Silva J.C."/>
            <person name="Delcher A.L."/>
            <person name="Schatz M."/>
            <person name="Zhao Q."/>
            <person name="Wortman J.R."/>
            <person name="Bidwell S.L."/>
            <person name="Alsmark U.C.M."/>
            <person name="Besteiro S."/>
            <person name="Sicheritz-Ponten T."/>
            <person name="Noel C.J."/>
            <person name="Dacks J.B."/>
            <person name="Foster P.G."/>
            <person name="Simillion C."/>
            <person name="Van de Peer Y."/>
            <person name="Miranda-Saavedra D."/>
            <person name="Barton G.J."/>
            <person name="Westrop G.D."/>
            <person name="Mueller S."/>
            <person name="Dessi D."/>
            <person name="Fiori P.L."/>
            <person name="Ren Q."/>
            <person name="Paulsen I."/>
            <person name="Zhang H."/>
            <person name="Bastida-Corcuera F.D."/>
            <person name="Simoes-Barbosa A."/>
            <person name="Brown M.T."/>
            <person name="Hayes R.D."/>
            <person name="Mukherjee M."/>
            <person name="Okumura C.Y."/>
            <person name="Schneider R."/>
            <person name="Smith A.J."/>
            <person name="Vanacova S."/>
            <person name="Villalvazo M."/>
            <person name="Haas B.J."/>
            <person name="Pertea M."/>
            <person name="Feldblyum T.V."/>
            <person name="Utterback T.R."/>
            <person name="Shu C.L."/>
            <person name="Osoegawa K."/>
            <person name="de Jong P.J."/>
            <person name="Hrdy I."/>
            <person name="Horvathova L."/>
            <person name="Zubacova Z."/>
            <person name="Dolezal P."/>
            <person name="Malik S.B."/>
            <person name="Logsdon J.M. Jr."/>
            <person name="Henze K."/>
            <person name="Gupta A."/>
            <person name="Wang C.C."/>
            <person name="Dunne R.L."/>
            <person name="Upcroft J.A."/>
            <person name="Upcroft P."/>
            <person name="White O."/>
            <person name="Salzberg S.L."/>
            <person name="Tang P."/>
            <person name="Chiu C.-H."/>
            <person name="Lee Y.-S."/>
            <person name="Embley T.M."/>
            <person name="Coombs G.H."/>
            <person name="Mottram J.C."/>
            <person name="Tachezy J."/>
            <person name="Fraser-Liggett C.M."/>
            <person name="Johnson P.J."/>
        </authorList>
    </citation>
    <scope>NUCLEOTIDE SEQUENCE [LARGE SCALE GENOMIC DNA]</scope>
    <source>
        <strain evidence="4">G3</strain>
    </source>
</reference>
<protein>
    <submittedName>
        <fullName evidence="4">Uncharacterized protein</fullName>
    </submittedName>
</protein>
<dbReference type="VEuPathDB" id="TrichDB:TVAGG3_0292730"/>
<dbReference type="SMR" id="A2D9M7"/>
<evidence type="ECO:0000313" key="5">
    <source>
        <dbReference type="Proteomes" id="UP000001542"/>
    </source>
</evidence>
<dbReference type="OrthoDB" id="366390at2759"/>
<dbReference type="EMBL" id="DS113181">
    <property type="protein sequence ID" value="EAY22883.1"/>
    <property type="molecule type" value="Genomic_DNA"/>
</dbReference>
<dbReference type="InterPro" id="IPR028320">
    <property type="entry name" value="iASPP"/>
</dbReference>
<organism evidence="4 5">
    <name type="scientific">Trichomonas vaginalis (strain ATCC PRA-98 / G3)</name>
    <dbReference type="NCBI Taxonomy" id="412133"/>
    <lineage>
        <taxon>Eukaryota</taxon>
        <taxon>Metamonada</taxon>
        <taxon>Parabasalia</taxon>
        <taxon>Trichomonadida</taxon>
        <taxon>Trichomonadidae</taxon>
        <taxon>Trichomonas</taxon>
    </lineage>
</organism>
<evidence type="ECO:0000256" key="3">
    <source>
        <dbReference type="SAM" id="MobiDB-lite"/>
    </source>
</evidence>
<dbReference type="PROSITE" id="PS50088">
    <property type="entry name" value="ANK_REPEAT"/>
    <property type="match status" value="2"/>
</dbReference>
<dbReference type="Pfam" id="PF12796">
    <property type="entry name" value="Ank_2"/>
    <property type="match status" value="1"/>
</dbReference>
<feature type="coiled-coil region" evidence="2">
    <location>
        <begin position="103"/>
        <end position="130"/>
    </location>
</feature>
<keyword evidence="5" id="KW-1185">Reference proteome</keyword>
<dbReference type="AlphaFoldDB" id="A2D9M7"/>
<proteinExistence type="predicted"/>
<dbReference type="RefSeq" id="XP_001583869.1">
    <property type="nucleotide sequence ID" value="XM_001583819.1"/>
</dbReference>
<sequence length="395" mass="45082">MSSNEESYEPQEDIIQSIEEHELLQNDSIGEISKKLRETELTILQAITLLNDCRTKYKSIDSFKVLQYTNVMFGDDYGKILDLLGLVCKVLKLPIIKSTYYTLDRIISVLNSKEDEIEKLKKEIDNLKFINSKQFDDVLSMRMTLESRNAESKKKDNITENISKKLSEMELSIAQKDETIHSLKRTLESKDSEMKIKEDTIKKLNTEKSSLENFSKTSPTKSVGSPSGTKESDEEFTKIYALLEKSTKDNNKEIMKFFCDNGYLNLKNHYGDNMILHAAWNNDFPLVKSLIEFGADPNSQNDNNHTVLALFCGYGNLEAVKYLCSIKSVNINVKNKEGDTPLHYATFHSELPVVQYLCSLPNIQINIKDNFGKTPFAWAKTDEVKKFLRTKGGVA</sequence>
<name>A2D9M7_TRIV3</name>
<gene>
    <name evidence="4" type="ORF">TVAG_076300</name>
</gene>
<dbReference type="SUPFAM" id="SSF48403">
    <property type="entry name" value="Ankyrin repeat"/>
    <property type="match status" value="1"/>
</dbReference>
<dbReference type="VEuPathDB" id="TrichDB:TVAG_076300"/>
<keyword evidence="1" id="KW-0040">ANK repeat</keyword>
<feature type="compositionally biased region" description="Polar residues" evidence="3">
    <location>
        <begin position="211"/>
        <end position="229"/>
    </location>
</feature>
<feature type="region of interest" description="Disordered" evidence="3">
    <location>
        <begin position="210"/>
        <end position="231"/>
    </location>
</feature>
<dbReference type="PANTHER" id="PTHR24164">
    <property type="entry name" value="RELA-ASSOCIATED INHIBITOR"/>
    <property type="match status" value="1"/>
</dbReference>
<dbReference type="PANTHER" id="PTHR24164:SF4">
    <property type="entry name" value="RELA-ASSOCIATED INHIBITOR"/>
    <property type="match status" value="1"/>
</dbReference>
<keyword evidence="2" id="KW-0175">Coiled coil</keyword>
<evidence type="ECO:0000256" key="1">
    <source>
        <dbReference type="PROSITE-ProRule" id="PRU00023"/>
    </source>
</evidence>
<dbReference type="InParanoid" id="A2D9M7"/>
<dbReference type="SMART" id="SM00248">
    <property type="entry name" value="ANK"/>
    <property type="match status" value="3"/>
</dbReference>
<evidence type="ECO:0000256" key="2">
    <source>
        <dbReference type="SAM" id="Coils"/>
    </source>
</evidence>
<dbReference type="GO" id="GO:0006355">
    <property type="term" value="P:regulation of DNA-templated transcription"/>
    <property type="evidence" value="ECO:0007669"/>
    <property type="project" value="InterPro"/>
</dbReference>
<feature type="repeat" description="ANK" evidence="1">
    <location>
        <begin position="337"/>
        <end position="357"/>
    </location>
</feature>
<feature type="repeat" description="ANK" evidence="1">
    <location>
        <begin position="270"/>
        <end position="302"/>
    </location>
</feature>
<dbReference type="KEGG" id="tva:5468442"/>
<dbReference type="InterPro" id="IPR036770">
    <property type="entry name" value="Ankyrin_rpt-contain_sf"/>
</dbReference>